<reference evidence="1 2" key="1">
    <citation type="submission" date="2016-10" db="EMBL/GenBank/DDBJ databases">
        <authorList>
            <person name="de Groot N.N."/>
        </authorList>
    </citation>
    <scope>NUCLEOTIDE SEQUENCE [LARGE SCALE GENOMIC DNA]</scope>
    <source>
        <strain evidence="1 2">LMG 18387</strain>
    </source>
</reference>
<name>A0A1G8NCI5_9GAMM</name>
<sequence>MAFNTLNPIDSSDPRDLFDNAAIFDQYINASTPFVPDRFKVNRLTLGGMRYNFEQSQSGRTVAFQQFLRDSAFEVPVAYAAGLTLERASQTFVRDGVQYRIADPADLAYTLTGNWPGESGRFVSMSSDMLSDAERTRLRSLSVCVDSYITEGMIDHAPAFQAAIDTGAPLVVCSGLRSYDIATTVNLRSNQAIDLCGSVINVTASTMLDAAFFGLAIVNQKMRGGTINCNGMAKSGVRAHSGDTGCDALSYTWLRITGTANDPTLQYGGIEVASRDGLAGARNANVMIAFCEFVDVGTHGSLVYVTDSGSFVNNMVDGSPNHGMEFVACNDCIQTANRIFNCTLSALGVGAGTIGFVMSGNFARNCGGDGTFTVEHNSIDGVVSCNVGLDCNTSGINISHGESGASTRLRNISAIGNVLRQKSGISNYIGINAYASTGIHMGSAVFIQGNTVDGFTRPIEYRYFEDGLVSENIIDGSTVNFAVLLAHCTRVKVKGNICSADTLDHSFQALNYGALICDLIDFDDNSTIASGTAAKSLIYIEGAGTHRASANRTGGSLHFVECLNTATVYTGDNWGALAGTPYEGGTTLATLSGRTSLTVGTAGPAAALPANPEGYLTIFNPQVGQVKVPYYKTGSQ</sequence>
<dbReference type="AlphaFoldDB" id="A0A1G8NCI5"/>
<evidence type="ECO:0008006" key="3">
    <source>
        <dbReference type="Google" id="ProtNLM"/>
    </source>
</evidence>
<dbReference type="EMBL" id="FNDG01000024">
    <property type="protein sequence ID" value="SDI77872.1"/>
    <property type="molecule type" value="Genomic_DNA"/>
</dbReference>
<evidence type="ECO:0000313" key="2">
    <source>
        <dbReference type="Proteomes" id="UP000198606"/>
    </source>
</evidence>
<protein>
    <recommendedName>
        <fullName evidence="3">Right handed beta helix region</fullName>
    </recommendedName>
</protein>
<dbReference type="STRING" id="29435.SAMN05216588_12467"/>
<dbReference type="Proteomes" id="UP000198606">
    <property type="component" value="Unassembled WGS sequence"/>
</dbReference>
<evidence type="ECO:0000313" key="1">
    <source>
        <dbReference type="EMBL" id="SDI77872.1"/>
    </source>
</evidence>
<gene>
    <name evidence="1" type="ORF">SAMN05216588_12467</name>
</gene>
<accession>A0A1G8NCI5</accession>
<dbReference type="InterPro" id="IPR011050">
    <property type="entry name" value="Pectin_lyase_fold/virulence"/>
</dbReference>
<dbReference type="RefSeq" id="WP_084308332.1">
    <property type="nucleotide sequence ID" value="NZ_FNDG01000024.1"/>
</dbReference>
<dbReference type="InterPro" id="IPR012334">
    <property type="entry name" value="Pectin_lyas_fold"/>
</dbReference>
<dbReference type="SUPFAM" id="SSF51126">
    <property type="entry name" value="Pectin lyase-like"/>
    <property type="match status" value="1"/>
</dbReference>
<organism evidence="1 2">
    <name type="scientific">Phytopseudomonas flavescens</name>
    <dbReference type="NCBI Taxonomy" id="29435"/>
    <lineage>
        <taxon>Bacteria</taxon>
        <taxon>Pseudomonadati</taxon>
        <taxon>Pseudomonadota</taxon>
        <taxon>Gammaproteobacteria</taxon>
        <taxon>Pseudomonadales</taxon>
        <taxon>Pseudomonadaceae</taxon>
        <taxon>Phytopseudomonas</taxon>
    </lineage>
</organism>
<proteinExistence type="predicted"/>
<dbReference type="Gene3D" id="2.160.20.10">
    <property type="entry name" value="Single-stranded right-handed beta-helix, Pectin lyase-like"/>
    <property type="match status" value="1"/>
</dbReference>